<evidence type="ECO:0000313" key="3">
    <source>
        <dbReference type="Proteomes" id="UP001156666"/>
    </source>
</evidence>
<dbReference type="InterPro" id="IPR012341">
    <property type="entry name" value="6hp_glycosidase-like_sf"/>
</dbReference>
<dbReference type="Gene3D" id="1.50.10.10">
    <property type="match status" value="1"/>
</dbReference>
<dbReference type="PANTHER" id="PTHR33886">
    <property type="entry name" value="UNSATURATED RHAMNOGALACTURONAN HYDROLASE (EUROFUNG)"/>
    <property type="match status" value="1"/>
</dbReference>
<dbReference type="SUPFAM" id="SSF50939">
    <property type="entry name" value="Sialidases"/>
    <property type="match status" value="1"/>
</dbReference>
<gene>
    <name evidence="2" type="ORF">GCM10007940_13670</name>
</gene>
<evidence type="ECO:0000256" key="1">
    <source>
        <dbReference type="ARBA" id="ARBA00022801"/>
    </source>
</evidence>
<keyword evidence="3" id="KW-1185">Reference proteome</keyword>
<evidence type="ECO:0008006" key="4">
    <source>
        <dbReference type="Google" id="ProtNLM"/>
    </source>
</evidence>
<keyword evidence="1" id="KW-0378">Hydrolase</keyword>
<reference evidence="2" key="2">
    <citation type="submission" date="2023-01" db="EMBL/GenBank/DDBJ databases">
        <title>Draft genome sequence of Portibacter lacus strain NBRC 108769.</title>
        <authorList>
            <person name="Sun Q."/>
            <person name="Mori K."/>
        </authorList>
    </citation>
    <scope>NUCLEOTIDE SEQUENCE</scope>
    <source>
        <strain evidence="2">NBRC 108769</strain>
    </source>
</reference>
<dbReference type="GO" id="GO:0016787">
    <property type="term" value="F:hydrolase activity"/>
    <property type="evidence" value="ECO:0007669"/>
    <property type="project" value="UniProtKB-KW"/>
</dbReference>
<reference evidence="2" key="1">
    <citation type="journal article" date="2014" name="Int. J. Syst. Evol. Microbiol.">
        <title>Complete genome sequence of Corynebacterium casei LMG S-19264T (=DSM 44701T), isolated from a smear-ripened cheese.</title>
        <authorList>
            <consortium name="US DOE Joint Genome Institute (JGI-PGF)"/>
            <person name="Walter F."/>
            <person name="Albersmeier A."/>
            <person name="Kalinowski J."/>
            <person name="Ruckert C."/>
        </authorList>
    </citation>
    <scope>NUCLEOTIDE SEQUENCE</scope>
    <source>
        <strain evidence="2">NBRC 108769</strain>
    </source>
</reference>
<dbReference type="InterPro" id="IPR036278">
    <property type="entry name" value="Sialidase_sf"/>
</dbReference>
<dbReference type="InterPro" id="IPR052043">
    <property type="entry name" value="PolySaccharide_Degr_Enz"/>
</dbReference>
<dbReference type="Proteomes" id="UP001156666">
    <property type="component" value="Unassembled WGS sequence"/>
</dbReference>
<dbReference type="SUPFAM" id="SSF48208">
    <property type="entry name" value="Six-hairpin glycosidases"/>
    <property type="match status" value="1"/>
</dbReference>
<accession>A0AA37WE71</accession>
<dbReference type="InterPro" id="IPR010905">
    <property type="entry name" value="Glyco_hydro_88"/>
</dbReference>
<dbReference type="Pfam" id="PF07470">
    <property type="entry name" value="Glyco_hydro_88"/>
    <property type="match status" value="1"/>
</dbReference>
<dbReference type="EMBL" id="BSOH01000007">
    <property type="protein sequence ID" value="GLR16752.1"/>
    <property type="molecule type" value="Genomic_DNA"/>
</dbReference>
<evidence type="ECO:0000313" key="2">
    <source>
        <dbReference type="EMBL" id="GLR16752.1"/>
    </source>
</evidence>
<dbReference type="GO" id="GO:0005975">
    <property type="term" value="P:carbohydrate metabolic process"/>
    <property type="evidence" value="ECO:0007669"/>
    <property type="project" value="InterPro"/>
</dbReference>
<dbReference type="Gene3D" id="2.120.10.10">
    <property type="match status" value="1"/>
</dbReference>
<dbReference type="PANTHER" id="PTHR33886:SF8">
    <property type="entry name" value="UNSATURATED RHAMNOGALACTURONAN HYDROLASE (EUROFUNG)"/>
    <property type="match status" value="1"/>
</dbReference>
<dbReference type="InterPro" id="IPR008928">
    <property type="entry name" value="6-hairpin_glycosidase_sf"/>
</dbReference>
<comment type="caution">
    <text evidence="2">The sequence shown here is derived from an EMBL/GenBank/DDBJ whole genome shotgun (WGS) entry which is preliminary data.</text>
</comment>
<sequence length="790" mass="91177">MTMKIQELMQLRILLSFFFICSYIFASGQRAEDYKTLSEDGSWCWFSDPRSVYHQGKKECTYTGFVTSEGDIVITSKDHKSGLESRHTIYKNLEVDDHVNPSILFLPDGRLMVFFTKHNGLLYYTTSELPEDISKFGKVNSLNLGKMSCYTNPVLLSGEANRIYLFYRGGYDWKPSYITSDDLGKNWSKPKSFVSKEINVSSNRPYTKVVSDGIANIHFAFTDGHPRDESQNSIYYLRYEGGSFYDASGKVLGDVNHLPIRQESIPKAYDGVEHNQRAWIWDIALNEQSNPVIAFTTMPEETNHFYNYGIWNGKEWITNQICSAGSSFPRFVRKKEERNREPHYSGGISIDHNKTNTVYLSKPHNDRYEIEEWTTMDNGKSFSSNSVTTNSLRDNIRPVVVRNAPKELSPRVLWMNVDHYEHYTKFHTAIKGNQPANKFSGKISEDSVKAVLTAVADWQIDNFHLVKHHTLDWTNGALYAGMMTWAKTSSDKKYLDWLNRIGWKFHWQPYYRMYHADDVVVSQMYLDMYEEKKADKNSYRILGPTKARLDYVINNPSKGTLLLNYRDAQTLERWSWCDALFMAPPVYVKMANITGDDKYLSFMDQEFKATYDFLYDQEEHLFYRDHRFFPDVKLESNGEKIFWGRGNGWVLGGLVSMLKDLPKDSKYRPFYEELFKEMSEKVVECQGKEGFWHASMLDPGSYPNPETSSSAFFCYALAYGINSGLLEKDKYLPVVTKSWEALVSAVHPDGKLGWVQPIGEDPKKVTAEMTEVYGVGAFLLAGTEMLELIE</sequence>
<dbReference type="AlphaFoldDB" id="A0AA37WE71"/>
<dbReference type="CDD" id="cd15482">
    <property type="entry name" value="Sialidase_non-viral"/>
    <property type="match status" value="1"/>
</dbReference>
<organism evidence="2 3">
    <name type="scientific">Portibacter lacus</name>
    <dbReference type="NCBI Taxonomy" id="1099794"/>
    <lineage>
        <taxon>Bacteria</taxon>
        <taxon>Pseudomonadati</taxon>
        <taxon>Bacteroidota</taxon>
        <taxon>Saprospiria</taxon>
        <taxon>Saprospirales</taxon>
        <taxon>Haliscomenobacteraceae</taxon>
        <taxon>Portibacter</taxon>
    </lineage>
</organism>
<proteinExistence type="predicted"/>
<dbReference type="Pfam" id="PF15892">
    <property type="entry name" value="BNR_4"/>
    <property type="match status" value="1"/>
</dbReference>
<protein>
    <recommendedName>
        <fullName evidence="4">Glycoside hydrolase family 88 protein</fullName>
    </recommendedName>
</protein>
<name>A0AA37WE71_9BACT</name>